<feature type="domain" description="GST C-terminal" evidence="3">
    <location>
        <begin position="87"/>
        <end position="212"/>
    </location>
</feature>
<feature type="domain" description="GST N-terminal" evidence="2">
    <location>
        <begin position="1"/>
        <end position="82"/>
    </location>
</feature>
<gene>
    <name evidence="4" type="primary">maiA</name>
    <name evidence="4" type="ORF">FKG95_25790</name>
</gene>
<dbReference type="InterPro" id="IPR010987">
    <property type="entry name" value="Glutathione-S-Trfase_C-like"/>
</dbReference>
<proteinExistence type="inferred from homology"/>
<dbReference type="RefSeq" id="WP_142899332.1">
    <property type="nucleotide sequence ID" value="NZ_ML660063.1"/>
</dbReference>
<accession>A0A545T5M9</accession>
<comment type="similarity">
    <text evidence="1">Belongs to the GST superfamily. Zeta family.</text>
</comment>
<name>A0A545T5M9_9PROT</name>
<dbReference type="InterPro" id="IPR004045">
    <property type="entry name" value="Glutathione_S-Trfase_N"/>
</dbReference>
<evidence type="ECO:0000313" key="5">
    <source>
        <dbReference type="Proteomes" id="UP000315252"/>
    </source>
</evidence>
<dbReference type="Gene3D" id="3.40.30.10">
    <property type="entry name" value="Glutaredoxin"/>
    <property type="match status" value="1"/>
</dbReference>
<dbReference type="Pfam" id="PF13417">
    <property type="entry name" value="GST_N_3"/>
    <property type="match status" value="1"/>
</dbReference>
<dbReference type="EC" id="5.2.1.2" evidence="4"/>
<dbReference type="SUPFAM" id="SSF47616">
    <property type="entry name" value="GST C-terminal domain-like"/>
    <property type="match status" value="1"/>
</dbReference>
<dbReference type="SFLD" id="SFLDG00358">
    <property type="entry name" value="Main_(cytGST)"/>
    <property type="match status" value="1"/>
</dbReference>
<evidence type="ECO:0000313" key="4">
    <source>
        <dbReference type="EMBL" id="TQV72485.1"/>
    </source>
</evidence>
<dbReference type="GO" id="GO:0004364">
    <property type="term" value="F:glutathione transferase activity"/>
    <property type="evidence" value="ECO:0007669"/>
    <property type="project" value="TreeGrafter"/>
</dbReference>
<dbReference type="GO" id="GO:0016034">
    <property type="term" value="F:maleylacetoacetate isomerase activity"/>
    <property type="evidence" value="ECO:0007669"/>
    <property type="project" value="UniProtKB-EC"/>
</dbReference>
<dbReference type="GO" id="GO:0006559">
    <property type="term" value="P:L-phenylalanine catabolic process"/>
    <property type="evidence" value="ECO:0007669"/>
    <property type="project" value="TreeGrafter"/>
</dbReference>
<protein>
    <submittedName>
        <fullName evidence="4">Maleylacetoacetate isomerase</fullName>
        <ecNumber evidence="4">5.2.1.2</ecNumber>
    </submittedName>
</protein>
<sequence length="212" mass="23442">MKLYSYFRSSAGWRVRIVLALKGLDFDLIPVHLLRGGGEHLGAEYAKTNPQRLVPALEDDGAVFAQSLAIMEYLEETHPTPSLLPGDAQDRARIRAFCQAIACEIHPLNNLRVLKYLVRELGCDEDAKLAWYAHWIQEGFRPVEKLLEGRDGPYCFGAEPTLADACLVPQVFNAERFNVDLSAFPKVQAVNAACLAHEAIAATVPALQPDAE</sequence>
<dbReference type="InterPro" id="IPR034333">
    <property type="entry name" value="GST_Zeta_N"/>
</dbReference>
<dbReference type="CDD" id="cd03042">
    <property type="entry name" value="GST_N_Zeta"/>
    <property type="match status" value="1"/>
</dbReference>
<dbReference type="CDD" id="cd03191">
    <property type="entry name" value="GST_C_Zeta"/>
    <property type="match status" value="1"/>
</dbReference>
<evidence type="ECO:0000259" key="3">
    <source>
        <dbReference type="PROSITE" id="PS50405"/>
    </source>
</evidence>
<dbReference type="OrthoDB" id="509852at2"/>
<dbReference type="Proteomes" id="UP000315252">
    <property type="component" value="Unassembled WGS sequence"/>
</dbReference>
<dbReference type="InterPro" id="IPR036282">
    <property type="entry name" value="Glutathione-S-Trfase_C_sf"/>
</dbReference>
<dbReference type="AlphaFoldDB" id="A0A545T5M9"/>
<dbReference type="PROSITE" id="PS50404">
    <property type="entry name" value="GST_NTER"/>
    <property type="match status" value="1"/>
</dbReference>
<dbReference type="InterPro" id="IPR040079">
    <property type="entry name" value="Glutathione_S-Trfase"/>
</dbReference>
<dbReference type="NCBIfam" id="TIGR01262">
    <property type="entry name" value="maiA"/>
    <property type="match status" value="1"/>
</dbReference>
<dbReference type="FunFam" id="1.20.1050.10:FF:000017">
    <property type="entry name" value="Maleylacetoacetate isomerase"/>
    <property type="match status" value="1"/>
</dbReference>
<dbReference type="InterPro" id="IPR034330">
    <property type="entry name" value="GST_Zeta_C"/>
</dbReference>
<keyword evidence="5" id="KW-1185">Reference proteome</keyword>
<dbReference type="Gene3D" id="1.20.1050.10">
    <property type="match status" value="1"/>
</dbReference>
<dbReference type="InterPro" id="IPR036249">
    <property type="entry name" value="Thioredoxin-like_sf"/>
</dbReference>
<dbReference type="EMBL" id="VHSH01000012">
    <property type="protein sequence ID" value="TQV72485.1"/>
    <property type="molecule type" value="Genomic_DNA"/>
</dbReference>
<dbReference type="GO" id="GO:0006749">
    <property type="term" value="P:glutathione metabolic process"/>
    <property type="evidence" value="ECO:0007669"/>
    <property type="project" value="TreeGrafter"/>
</dbReference>
<dbReference type="PROSITE" id="PS50405">
    <property type="entry name" value="GST_CTER"/>
    <property type="match status" value="1"/>
</dbReference>
<evidence type="ECO:0000259" key="2">
    <source>
        <dbReference type="PROSITE" id="PS50404"/>
    </source>
</evidence>
<keyword evidence="4" id="KW-0413">Isomerase</keyword>
<dbReference type="GO" id="GO:0005737">
    <property type="term" value="C:cytoplasm"/>
    <property type="evidence" value="ECO:0007669"/>
    <property type="project" value="InterPro"/>
</dbReference>
<dbReference type="PANTHER" id="PTHR42673:SF4">
    <property type="entry name" value="MALEYLACETOACETATE ISOMERASE"/>
    <property type="match status" value="1"/>
</dbReference>
<dbReference type="SUPFAM" id="SSF52833">
    <property type="entry name" value="Thioredoxin-like"/>
    <property type="match status" value="1"/>
</dbReference>
<comment type="caution">
    <text evidence="4">The sequence shown here is derived from an EMBL/GenBank/DDBJ whole genome shotgun (WGS) entry which is preliminary data.</text>
</comment>
<dbReference type="SFLD" id="SFLDS00019">
    <property type="entry name" value="Glutathione_Transferase_(cytos"/>
    <property type="match status" value="1"/>
</dbReference>
<organism evidence="4 5">
    <name type="scientific">Denitrobaculum tricleocarpae</name>
    <dbReference type="NCBI Taxonomy" id="2591009"/>
    <lineage>
        <taxon>Bacteria</taxon>
        <taxon>Pseudomonadati</taxon>
        <taxon>Pseudomonadota</taxon>
        <taxon>Alphaproteobacteria</taxon>
        <taxon>Rhodospirillales</taxon>
        <taxon>Rhodospirillaceae</taxon>
        <taxon>Denitrobaculum</taxon>
    </lineage>
</organism>
<dbReference type="InterPro" id="IPR005955">
    <property type="entry name" value="GST_Zeta"/>
</dbReference>
<reference evidence="4 5" key="1">
    <citation type="submission" date="2019-06" db="EMBL/GenBank/DDBJ databases">
        <title>Whole genome sequence for Rhodospirillaceae sp. R148.</title>
        <authorList>
            <person name="Wang G."/>
        </authorList>
    </citation>
    <scope>NUCLEOTIDE SEQUENCE [LARGE SCALE GENOMIC DNA]</scope>
    <source>
        <strain evidence="4 5">R148</strain>
    </source>
</reference>
<dbReference type="PANTHER" id="PTHR42673">
    <property type="entry name" value="MALEYLACETOACETATE ISOMERASE"/>
    <property type="match status" value="1"/>
</dbReference>
<evidence type="ECO:0000256" key="1">
    <source>
        <dbReference type="ARBA" id="ARBA00010007"/>
    </source>
</evidence>